<dbReference type="Pfam" id="PF13489">
    <property type="entry name" value="Methyltransf_23"/>
    <property type="match status" value="1"/>
</dbReference>
<dbReference type="AlphaFoldDB" id="A0A1J5DIR5"/>
<reference evidence="1 2" key="1">
    <citation type="journal article" date="2016" name="Environ. Microbiol.">
        <title>Genomic resolution of a cold subsurface aquifer community provides metabolic insights for novel microbes adapted to high CO concentrations.</title>
        <authorList>
            <person name="Probst A.J."/>
            <person name="Castelle C.J."/>
            <person name="Singh A."/>
            <person name="Brown C.T."/>
            <person name="Anantharaman K."/>
            <person name="Sharon I."/>
            <person name="Hug L.A."/>
            <person name="Burstein D."/>
            <person name="Emerson J.B."/>
            <person name="Thomas B.C."/>
            <person name="Banfield J.F."/>
        </authorList>
    </citation>
    <scope>NUCLEOTIDE SEQUENCE [LARGE SCALE GENOMIC DNA]</scope>
    <source>
        <strain evidence="1">CG2_30_40_21</strain>
    </source>
</reference>
<comment type="caution">
    <text evidence="1">The sequence shown here is derived from an EMBL/GenBank/DDBJ whole genome shotgun (WGS) entry which is preliminary data.</text>
</comment>
<proteinExistence type="predicted"/>
<dbReference type="PANTHER" id="PTHR43861">
    <property type="entry name" value="TRANS-ACONITATE 2-METHYLTRANSFERASE-RELATED"/>
    <property type="match status" value="1"/>
</dbReference>
<dbReference type="SUPFAM" id="SSF53335">
    <property type="entry name" value="S-adenosyl-L-methionine-dependent methyltransferases"/>
    <property type="match status" value="1"/>
</dbReference>
<dbReference type="CDD" id="cd02440">
    <property type="entry name" value="AdoMet_MTases"/>
    <property type="match status" value="1"/>
</dbReference>
<name>A0A1J5DIR5_9BACT</name>
<dbReference type="EMBL" id="MNYI01000247">
    <property type="protein sequence ID" value="OIP36121.1"/>
    <property type="molecule type" value="Genomic_DNA"/>
</dbReference>
<protein>
    <recommendedName>
        <fullName evidence="3">Methyltransferase type 12 domain-containing protein</fullName>
    </recommendedName>
</protein>
<accession>A0A1J5DIR5</accession>
<dbReference type="Proteomes" id="UP000183085">
    <property type="component" value="Unassembled WGS sequence"/>
</dbReference>
<evidence type="ECO:0008006" key="3">
    <source>
        <dbReference type="Google" id="ProtNLM"/>
    </source>
</evidence>
<evidence type="ECO:0000313" key="1">
    <source>
        <dbReference type="EMBL" id="OIP36121.1"/>
    </source>
</evidence>
<dbReference type="PANTHER" id="PTHR43861:SF1">
    <property type="entry name" value="TRANS-ACONITATE 2-METHYLTRANSFERASE"/>
    <property type="match status" value="1"/>
</dbReference>
<dbReference type="STRING" id="1817895.AUJ95_09595"/>
<organism evidence="1 2">
    <name type="scientific">Candidatus Desantisbacteria bacterium CG2_30_40_21</name>
    <dbReference type="NCBI Taxonomy" id="1817895"/>
    <lineage>
        <taxon>Bacteria</taxon>
        <taxon>Candidatus Desantisiibacteriota</taxon>
    </lineage>
</organism>
<evidence type="ECO:0000313" key="2">
    <source>
        <dbReference type="Proteomes" id="UP000183085"/>
    </source>
</evidence>
<dbReference type="Gene3D" id="3.40.50.150">
    <property type="entry name" value="Vaccinia Virus protein VP39"/>
    <property type="match status" value="1"/>
</dbReference>
<dbReference type="InterPro" id="IPR029063">
    <property type="entry name" value="SAM-dependent_MTases_sf"/>
</dbReference>
<sequence>MTNLGTVALKRTGESASTYNRWIYNQIKPFLGSKILEIGCGIGNITRLLSENKFVVATDINIDYLSYLEEISEGWENRPKTVMLNIASSISSELIGDQFDTIMCLNVLEHILDDTTALRNMYQLLSPGGKLILLVPAGQYLYNKLDNALDHYRRYKKKELTQKVIRSGFKLIKCSNFNLFGILGWWISGKIFKRDVVERSELSLFNLFVPLFRRLEQVIPPIIGLSLICVAYRPNENIVGSESDPKS</sequence>
<gene>
    <name evidence="1" type="ORF">AUJ95_09595</name>
</gene>